<comment type="caution">
    <text evidence="1">The sequence shown here is derived from an EMBL/GenBank/DDBJ whole genome shotgun (WGS) entry which is preliminary data.</text>
</comment>
<name>A0A9Q0MW41_9DIPT</name>
<gene>
    <name evidence="1" type="ORF">Bhyg_11745</name>
</gene>
<sequence>MRYTSMYTCPTRFGDRNAMDEKKVSSSLRILPCWHVVSLKKQMSLESTMQNAKGLYEYFLLQRSS</sequence>
<reference evidence="1" key="1">
    <citation type="submission" date="2022-07" db="EMBL/GenBank/DDBJ databases">
        <authorList>
            <person name="Trinca V."/>
            <person name="Uliana J.V.C."/>
            <person name="Torres T.T."/>
            <person name="Ward R.J."/>
            <person name="Monesi N."/>
        </authorList>
    </citation>
    <scope>NUCLEOTIDE SEQUENCE</scope>
    <source>
        <strain evidence="1">HSMRA1968</strain>
        <tissue evidence="1">Whole embryos</tissue>
    </source>
</reference>
<dbReference type="EMBL" id="WJQU01000003">
    <property type="protein sequence ID" value="KAJ6639006.1"/>
    <property type="molecule type" value="Genomic_DNA"/>
</dbReference>
<organism evidence="1 2">
    <name type="scientific">Pseudolycoriella hygida</name>
    <dbReference type="NCBI Taxonomy" id="35572"/>
    <lineage>
        <taxon>Eukaryota</taxon>
        <taxon>Metazoa</taxon>
        <taxon>Ecdysozoa</taxon>
        <taxon>Arthropoda</taxon>
        <taxon>Hexapoda</taxon>
        <taxon>Insecta</taxon>
        <taxon>Pterygota</taxon>
        <taxon>Neoptera</taxon>
        <taxon>Endopterygota</taxon>
        <taxon>Diptera</taxon>
        <taxon>Nematocera</taxon>
        <taxon>Sciaroidea</taxon>
        <taxon>Sciaridae</taxon>
        <taxon>Pseudolycoriella</taxon>
    </lineage>
</organism>
<dbReference type="Proteomes" id="UP001151699">
    <property type="component" value="Chromosome X"/>
</dbReference>
<accession>A0A9Q0MW41</accession>
<proteinExistence type="predicted"/>
<evidence type="ECO:0000313" key="1">
    <source>
        <dbReference type="EMBL" id="KAJ6639006.1"/>
    </source>
</evidence>
<evidence type="ECO:0000313" key="2">
    <source>
        <dbReference type="Proteomes" id="UP001151699"/>
    </source>
</evidence>
<protein>
    <submittedName>
        <fullName evidence="1">Uncharacterized protein</fullName>
    </submittedName>
</protein>
<keyword evidence="2" id="KW-1185">Reference proteome</keyword>
<dbReference type="AlphaFoldDB" id="A0A9Q0MW41"/>